<sequence length="556" mass="63740">MEISSCWDMSQRIHPLLVNHIVERILERHAEQDPSLLLSLRQVCHVWNQVASRSYRKHATKHITFGKNFHRIADSDGVLDHIKNSELDFPLGNFTICPEVFQAENKGHIETFLSGDCSLFLTSLVIRLDSRSTLCLQEFTDIQLPRLKKFIFDDRRPTPFAFDTIFPVILKSAGNSLESLSIHRKQVELGYRRDIDEEDEMMARICDALESVNLRNVQNLQIELVMSENFLSCLTSRFHSLRELSLCLKKADFGGNSLHNLLQRQENTLEKLRLVGLCKNSLFQIDLPRLRNLRVIEIHGWCHNIPQVEFSPFSISHNFPNLTDLVLDTWSSDPSWCKFLQSDDKNSTLTRIKLPQELFDAQLVAHISTSFINLKVLTLHFQPSSLFECSAMFEKVFETLGESLEELVILESFCEFGSLTCIDSLLTGLSVEECGRMLRVNNYSGVIESDNVARRPSLLNLKSGLKCLDLSDVLKRQVVITDVTGYMLLHMSGLDHLRISRSKIRQNCFYQLHNKFPLDLCAEMNSNQHCKQDQHPLLENENNNGGKYGLGNCLVM</sequence>
<proteinExistence type="predicted"/>
<evidence type="ECO:0008006" key="3">
    <source>
        <dbReference type="Google" id="ProtNLM"/>
    </source>
</evidence>
<dbReference type="InterPro" id="IPR032675">
    <property type="entry name" value="LRR_dom_sf"/>
</dbReference>
<evidence type="ECO:0000313" key="2">
    <source>
        <dbReference type="Proteomes" id="UP000198287"/>
    </source>
</evidence>
<dbReference type="Proteomes" id="UP000198287">
    <property type="component" value="Unassembled WGS sequence"/>
</dbReference>
<dbReference type="OMA" id="EDEMMAR"/>
<gene>
    <name evidence="1" type="ORF">Fcan01_23577</name>
</gene>
<protein>
    <recommendedName>
        <fullName evidence="3">F-box domain-containing protein</fullName>
    </recommendedName>
</protein>
<comment type="caution">
    <text evidence="1">The sequence shown here is derived from an EMBL/GenBank/DDBJ whole genome shotgun (WGS) entry which is preliminary data.</text>
</comment>
<name>A0A226DBZ6_FOLCA</name>
<evidence type="ECO:0000313" key="1">
    <source>
        <dbReference type="EMBL" id="OXA41766.1"/>
    </source>
</evidence>
<dbReference type="OrthoDB" id="8295038at2759"/>
<dbReference type="SUPFAM" id="SSF52047">
    <property type="entry name" value="RNI-like"/>
    <property type="match status" value="1"/>
</dbReference>
<accession>A0A226DBZ6</accession>
<organism evidence="1 2">
    <name type="scientific">Folsomia candida</name>
    <name type="common">Springtail</name>
    <dbReference type="NCBI Taxonomy" id="158441"/>
    <lineage>
        <taxon>Eukaryota</taxon>
        <taxon>Metazoa</taxon>
        <taxon>Ecdysozoa</taxon>
        <taxon>Arthropoda</taxon>
        <taxon>Hexapoda</taxon>
        <taxon>Collembola</taxon>
        <taxon>Entomobryomorpha</taxon>
        <taxon>Isotomoidea</taxon>
        <taxon>Isotomidae</taxon>
        <taxon>Proisotominae</taxon>
        <taxon>Folsomia</taxon>
    </lineage>
</organism>
<dbReference type="Gene3D" id="3.80.10.10">
    <property type="entry name" value="Ribonuclease Inhibitor"/>
    <property type="match status" value="1"/>
</dbReference>
<dbReference type="AlphaFoldDB" id="A0A226DBZ6"/>
<reference evidence="1 2" key="1">
    <citation type="submission" date="2015-12" db="EMBL/GenBank/DDBJ databases">
        <title>The genome of Folsomia candida.</title>
        <authorList>
            <person name="Faddeeva A."/>
            <person name="Derks M.F."/>
            <person name="Anvar Y."/>
            <person name="Smit S."/>
            <person name="Van Straalen N."/>
            <person name="Roelofs D."/>
        </authorList>
    </citation>
    <scope>NUCLEOTIDE SEQUENCE [LARGE SCALE GENOMIC DNA]</scope>
    <source>
        <strain evidence="1 2">VU population</strain>
        <tissue evidence="1">Whole body</tissue>
    </source>
</reference>
<keyword evidence="2" id="KW-1185">Reference proteome</keyword>
<dbReference type="EMBL" id="LNIX01000028">
    <property type="protein sequence ID" value="OXA41766.1"/>
    <property type="molecule type" value="Genomic_DNA"/>
</dbReference>